<dbReference type="GO" id="GO:0016491">
    <property type="term" value="F:oxidoreductase activity"/>
    <property type="evidence" value="ECO:0007669"/>
    <property type="project" value="UniProtKB-KW"/>
</dbReference>
<dbReference type="PANTHER" id="PTHR43313:SF36">
    <property type="entry name" value="D-BETA-HYDROXYBUTYRATE DEHYDROGENASE, MITOCHONDRIAL"/>
    <property type="match status" value="1"/>
</dbReference>
<dbReference type="Pfam" id="PF00106">
    <property type="entry name" value="adh_short"/>
    <property type="match status" value="1"/>
</dbReference>
<dbReference type="PRINTS" id="PR00080">
    <property type="entry name" value="SDRFAMILY"/>
</dbReference>
<keyword evidence="3" id="KW-0472">Membrane</keyword>
<dbReference type="PROSITE" id="PS00061">
    <property type="entry name" value="ADH_SHORT"/>
    <property type="match status" value="1"/>
</dbReference>
<dbReference type="Proteomes" id="UP000827092">
    <property type="component" value="Unassembled WGS sequence"/>
</dbReference>
<dbReference type="EMBL" id="JAFNEN010000353">
    <property type="protein sequence ID" value="KAG8184947.1"/>
    <property type="molecule type" value="Genomic_DNA"/>
</dbReference>
<feature type="transmembrane region" description="Helical" evidence="3">
    <location>
        <begin position="38"/>
        <end position="58"/>
    </location>
</feature>
<evidence type="ECO:0008006" key="6">
    <source>
        <dbReference type="Google" id="ProtNLM"/>
    </source>
</evidence>
<dbReference type="PANTHER" id="PTHR43313">
    <property type="entry name" value="SHORT-CHAIN DEHYDROGENASE/REDUCTASE FAMILY 9C"/>
    <property type="match status" value="1"/>
</dbReference>
<dbReference type="Gene3D" id="3.40.50.720">
    <property type="entry name" value="NAD(P)-binding Rossmann-like Domain"/>
    <property type="match status" value="1"/>
</dbReference>
<protein>
    <recommendedName>
        <fullName evidence="6">Estradiol 17-beta-dehydrogenase 2</fullName>
    </recommendedName>
</protein>
<organism evidence="4 5">
    <name type="scientific">Oedothorax gibbosus</name>
    <dbReference type="NCBI Taxonomy" id="931172"/>
    <lineage>
        <taxon>Eukaryota</taxon>
        <taxon>Metazoa</taxon>
        <taxon>Ecdysozoa</taxon>
        <taxon>Arthropoda</taxon>
        <taxon>Chelicerata</taxon>
        <taxon>Arachnida</taxon>
        <taxon>Araneae</taxon>
        <taxon>Araneomorphae</taxon>
        <taxon>Entelegynae</taxon>
        <taxon>Araneoidea</taxon>
        <taxon>Linyphiidae</taxon>
        <taxon>Erigoninae</taxon>
        <taxon>Oedothorax</taxon>
    </lineage>
</organism>
<accession>A0AAV6UL48</accession>
<proteinExistence type="inferred from homology"/>
<comment type="caution">
    <text evidence="4">The sequence shown here is derived from an EMBL/GenBank/DDBJ whole genome shotgun (WGS) entry which is preliminary data.</text>
</comment>
<evidence type="ECO:0000313" key="5">
    <source>
        <dbReference type="Proteomes" id="UP000827092"/>
    </source>
</evidence>
<comment type="similarity">
    <text evidence="2">Belongs to the short-chain dehydrogenases/reductases (SDR) family.</text>
</comment>
<sequence>MDFKCGKYALVFVTHLIAVTLIVKLAGCICPCLSVEHYTWLIELLACFGLALLTFRFAKQRYLDDKVHPNKKAVLVTGCDSGFGHGVAKRLDSEGFRVFACCLFPDGEGAKELRKNCSKKLEVVELDVTKDESVKKAVEHVKQNLGKDVLWALINNAGMTTGFTVDLSPIKAFQDCLEVNSIAPVRVTKAFLPFLKKSKGRVVNLTSIAGRQIFPFVTAYNMSKYAAAAFTDCLRVELEVWGIKVISIEPDFFKTNLIEEQKTCDDFEKTIASADEEVKADYGEDYFSKIKDSLIKYIYFITSSRIDLVVDAIDSAVTDEYPSHNYRPSGYTLSKIFFYFSKHFCCPVNSLMFKSLAYVMGYPKPKAA</sequence>
<keyword evidence="3" id="KW-0812">Transmembrane</keyword>
<gene>
    <name evidence="4" type="ORF">JTE90_011079</name>
</gene>
<dbReference type="InterPro" id="IPR002347">
    <property type="entry name" value="SDR_fam"/>
</dbReference>
<keyword evidence="1" id="KW-0560">Oxidoreductase</keyword>
<reference evidence="4 5" key="1">
    <citation type="journal article" date="2022" name="Nat. Ecol. Evol.">
        <title>A masculinizing supergene underlies an exaggerated male reproductive morph in a spider.</title>
        <authorList>
            <person name="Hendrickx F."/>
            <person name="De Corte Z."/>
            <person name="Sonet G."/>
            <person name="Van Belleghem S.M."/>
            <person name="Kostlbacher S."/>
            <person name="Vangestel C."/>
        </authorList>
    </citation>
    <scope>NUCLEOTIDE SEQUENCE [LARGE SCALE GENOMIC DNA]</scope>
    <source>
        <strain evidence="4">W744_W776</strain>
    </source>
</reference>
<keyword evidence="5" id="KW-1185">Reference proteome</keyword>
<evidence type="ECO:0000256" key="1">
    <source>
        <dbReference type="ARBA" id="ARBA00023002"/>
    </source>
</evidence>
<dbReference type="InterPro" id="IPR036291">
    <property type="entry name" value="NAD(P)-bd_dom_sf"/>
</dbReference>
<dbReference type="GO" id="GO:0008202">
    <property type="term" value="P:steroid metabolic process"/>
    <property type="evidence" value="ECO:0007669"/>
    <property type="project" value="TreeGrafter"/>
</dbReference>
<evidence type="ECO:0000313" key="4">
    <source>
        <dbReference type="EMBL" id="KAG8184947.1"/>
    </source>
</evidence>
<name>A0AAV6UL48_9ARAC</name>
<keyword evidence="3" id="KW-1133">Transmembrane helix</keyword>
<evidence type="ECO:0000256" key="3">
    <source>
        <dbReference type="SAM" id="Phobius"/>
    </source>
</evidence>
<dbReference type="AlphaFoldDB" id="A0AAV6UL48"/>
<dbReference type="PRINTS" id="PR00081">
    <property type="entry name" value="GDHRDH"/>
</dbReference>
<evidence type="ECO:0000256" key="2">
    <source>
        <dbReference type="RuleBase" id="RU000363"/>
    </source>
</evidence>
<dbReference type="SUPFAM" id="SSF51735">
    <property type="entry name" value="NAD(P)-binding Rossmann-fold domains"/>
    <property type="match status" value="1"/>
</dbReference>
<dbReference type="InterPro" id="IPR020904">
    <property type="entry name" value="Sc_DH/Rdtase_CS"/>
</dbReference>